<keyword evidence="4" id="KW-1185">Reference proteome</keyword>
<comment type="caution">
    <text evidence="3">The sequence shown here is derived from an EMBL/GenBank/DDBJ whole genome shotgun (WGS) entry which is preliminary data.</text>
</comment>
<feature type="compositionally biased region" description="Polar residues" evidence="2">
    <location>
        <begin position="176"/>
        <end position="187"/>
    </location>
</feature>
<accession>A0ABQ7GPX7</accession>
<feature type="region of interest" description="Disordered" evidence="2">
    <location>
        <begin position="170"/>
        <end position="286"/>
    </location>
</feature>
<dbReference type="Proteomes" id="UP000815325">
    <property type="component" value="Unassembled WGS sequence"/>
</dbReference>
<evidence type="ECO:0000256" key="2">
    <source>
        <dbReference type="SAM" id="MobiDB-lite"/>
    </source>
</evidence>
<feature type="region of interest" description="Disordered" evidence="2">
    <location>
        <begin position="589"/>
        <end position="724"/>
    </location>
</feature>
<proteinExistence type="predicted"/>
<dbReference type="EMBL" id="MU069648">
    <property type="protein sequence ID" value="KAF5836667.1"/>
    <property type="molecule type" value="Genomic_DNA"/>
</dbReference>
<feature type="compositionally biased region" description="Low complexity" evidence="2">
    <location>
        <begin position="234"/>
        <end position="248"/>
    </location>
</feature>
<keyword evidence="1" id="KW-0175">Coiled coil</keyword>
<evidence type="ECO:0000313" key="4">
    <source>
        <dbReference type="Proteomes" id="UP000815325"/>
    </source>
</evidence>
<feature type="compositionally biased region" description="Acidic residues" evidence="2">
    <location>
        <begin position="680"/>
        <end position="691"/>
    </location>
</feature>
<organism evidence="3 4">
    <name type="scientific">Dunaliella salina</name>
    <name type="common">Green alga</name>
    <name type="synonym">Protococcus salinus</name>
    <dbReference type="NCBI Taxonomy" id="3046"/>
    <lineage>
        <taxon>Eukaryota</taxon>
        <taxon>Viridiplantae</taxon>
        <taxon>Chlorophyta</taxon>
        <taxon>core chlorophytes</taxon>
        <taxon>Chlorophyceae</taxon>
        <taxon>CS clade</taxon>
        <taxon>Chlamydomonadales</taxon>
        <taxon>Dunaliellaceae</taxon>
        <taxon>Dunaliella</taxon>
    </lineage>
</organism>
<feature type="region of interest" description="Disordered" evidence="2">
    <location>
        <begin position="501"/>
        <end position="520"/>
    </location>
</feature>
<reference evidence="3" key="1">
    <citation type="submission" date="2017-08" db="EMBL/GenBank/DDBJ databases">
        <authorList>
            <person name="Polle J.E."/>
            <person name="Barry K."/>
            <person name="Cushman J."/>
            <person name="Schmutz J."/>
            <person name="Tran D."/>
            <person name="Hathwaick L.T."/>
            <person name="Yim W.C."/>
            <person name="Jenkins J."/>
            <person name="Mckie-Krisberg Z.M."/>
            <person name="Prochnik S."/>
            <person name="Lindquist E."/>
            <person name="Dockter R.B."/>
            <person name="Adam C."/>
            <person name="Molina H."/>
            <person name="Bunkerborg J."/>
            <person name="Jin E."/>
            <person name="Buchheim M."/>
            <person name="Magnuson J."/>
        </authorList>
    </citation>
    <scope>NUCLEOTIDE SEQUENCE</scope>
    <source>
        <strain evidence="3">CCAP 19/18</strain>
    </source>
</reference>
<sequence>MKDVRSLQVLVKELGKRPKACSLDVPFGAAHDDLRSAVSNVVLGPEDERWTKVHEQTKEDLDPKHGGGTIHVTTKYEAQEVQLWTHPHDDCCPMQRVELKNLPPELDVYALLAGPAALNPSPLDDGPALRTWWASLPRGRYALRSCAERRLQAKASVPEVATLPVLKRKPKDPSFASATAAANQDGSSLGEGEGVENKEGGGSGEGEGTQHFAAPQQGGSDLGQQPESSAKDVASAGAIEAVAAGAGAKPEERGGKTARPLSPRRAPAGAASGKAPQEGQESMEGEIEGDAVVEEAKRTHVEMGPIQRVEEEVEAVMVEMEVPWNLRHDLMLESMQGLWEMATRDRPYSISFSPDTLAVLVHGLESGALEVMSIAAAAVWVVAAKADQRSALVQLGAVEALAGAALIGHTEREHLCRTKQEAAMVEAAHKNEAAAAAQAVAEKAETDAQKAIKWAARGIGGAAAEAAKDEAIAKAEAAKADAAAARAEADAAAEHAAEIARAAASAHSEEAEGVEGEHKEGHIKAGEVEWNEEKRAMLLLCNRVVYHCLGALGIMAVDQKARAMALQVSPTLNFLTHLAIAEFPPPPSLAPTISPVKPEDNPEQEQAEGIQSEEPAPLETNESPVEGKTPDKKMDQGPAAPSSEHTRKADDSAGNKDHAASNGVPAEEGDQSHGIKEGAEQEPEQEGDPANEGDRQSTEADNAENGEDGTAGSASDELMPEDDVLVQQKMAVEVLYAMLGRDRDVRASLAQNDGLKDLLELTRSHQQQETVEADDFKSEKSEIRQDLDPPHALISNEPFRG</sequence>
<evidence type="ECO:0000313" key="3">
    <source>
        <dbReference type="EMBL" id="KAF5836667.1"/>
    </source>
</evidence>
<feature type="compositionally biased region" description="Polar residues" evidence="2">
    <location>
        <begin position="217"/>
        <end position="228"/>
    </location>
</feature>
<feature type="compositionally biased region" description="Basic and acidic residues" evidence="2">
    <location>
        <begin position="644"/>
        <end position="659"/>
    </location>
</feature>
<name>A0ABQ7GPX7_DUNSA</name>
<feature type="coiled-coil region" evidence="1">
    <location>
        <begin position="468"/>
        <end position="495"/>
    </location>
</feature>
<feature type="compositionally biased region" description="Basic and acidic residues" evidence="2">
    <location>
        <begin position="774"/>
        <end position="789"/>
    </location>
</feature>
<gene>
    <name evidence="3" type="ORF">DUNSADRAFT_5593</name>
</gene>
<evidence type="ECO:0000256" key="1">
    <source>
        <dbReference type="SAM" id="Coils"/>
    </source>
</evidence>
<feature type="compositionally biased region" description="Basic and acidic residues" evidence="2">
    <location>
        <begin position="670"/>
        <end position="679"/>
    </location>
</feature>
<feature type="region of interest" description="Disordered" evidence="2">
    <location>
        <begin position="765"/>
        <end position="801"/>
    </location>
</feature>
<feature type="compositionally biased region" description="Basic and acidic residues" evidence="2">
    <location>
        <begin position="507"/>
        <end position="520"/>
    </location>
</feature>
<protein>
    <submittedName>
        <fullName evidence="3">Uncharacterized protein</fullName>
    </submittedName>
</protein>